<gene>
    <name evidence="2" type="ORF">NBRC116585_29050</name>
</gene>
<feature type="compositionally biased region" description="Polar residues" evidence="1">
    <location>
        <begin position="188"/>
        <end position="201"/>
    </location>
</feature>
<dbReference type="SUPFAM" id="SSF55729">
    <property type="entry name" value="Acyl-CoA N-acyltransferases (Nat)"/>
    <property type="match status" value="1"/>
</dbReference>
<reference evidence="2 3" key="1">
    <citation type="submission" date="2024-04" db="EMBL/GenBank/DDBJ databases">
        <title>Draft genome sequence of Thalassolituus maritimus NBRC 116585.</title>
        <authorList>
            <person name="Miyakawa T."/>
            <person name="Kusuya Y."/>
            <person name="Miura T."/>
        </authorList>
    </citation>
    <scope>NUCLEOTIDE SEQUENCE [LARGE SCALE GENOMIC DNA]</scope>
    <source>
        <strain evidence="2 3">5NW40-0001</strain>
    </source>
</reference>
<keyword evidence="3" id="KW-1185">Reference proteome</keyword>
<dbReference type="EMBL" id="BAABWH010000010">
    <property type="protein sequence ID" value="GAA6146786.1"/>
    <property type="molecule type" value="Genomic_DNA"/>
</dbReference>
<proteinExistence type="predicted"/>
<dbReference type="InterPro" id="IPR016181">
    <property type="entry name" value="Acyl_CoA_acyltransferase"/>
</dbReference>
<comment type="caution">
    <text evidence="2">The sequence shown here is derived from an EMBL/GenBank/DDBJ whole genome shotgun (WGS) entry which is preliminary data.</text>
</comment>
<dbReference type="Gene3D" id="3.40.630.30">
    <property type="match status" value="1"/>
</dbReference>
<dbReference type="RefSeq" id="WP_353295997.1">
    <property type="nucleotide sequence ID" value="NZ_BAABWH010000010.1"/>
</dbReference>
<evidence type="ECO:0000313" key="2">
    <source>
        <dbReference type="EMBL" id="GAA6146786.1"/>
    </source>
</evidence>
<evidence type="ECO:0000313" key="3">
    <source>
        <dbReference type="Proteomes" id="UP001481413"/>
    </source>
</evidence>
<dbReference type="Proteomes" id="UP001481413">
    <property type="component" value="Unassembled WGS sequence"/>
</dbReference>
<sequence>MKFTPELEIPGGCIKPLHYDDIDGLFELYKHPEIPGQRPLEDKEQLNRMIDYSVQMAATQRGMMWAIEADGQIKGMVSGFDWQASSLRITMRVDGLPALSQSERGNALKAAMDFLTDKYHIRNFAYQWIEGQSEEIKSVLEELGFKKAARFRRAWRTGNTDFADVEQYHWLSAQSKPVARRLGDDDQLGQNIDSSSLGEVK</sequence>
<evidence type="ECO:0008006" key="4">
    <source>
        <dbReference type="Google" id="ProtNLM"/>
    </source>
</evidence>
<organism evidence="2 3">
    <name type="scientific">Thalassolituus maritimus</name>
    <dbReference type="NCBI Taxonomy" id="484498"/>
    <lineage>
        <taxon>Bacteria</taxon>
        <taxon>Pseudomonadati</taxon>
        <taxon>Pseudomonadota</taxon>
        <taxon>Gammaproteobacteria</taxon>
        <taxon>Oceanospirillales</taxon>
        <taxon>Oceanospirillaceae</taxon>
        <taxon>Thalassolituus</taxon>
    </lineage>
</organism>
<accession>A0ABQ0A308</accession>
<protein>
    <recommendedName>
        <fullName evidence="4">N-acetyltransferase domain-containing protein</fullName>
    </recommendedName>
</protein>
<name>A0ABQ0A308_9GAMM</name>
<evidence type="ECO:0000256" key="1">
    <source>
        <dbReference type="SAM" id="MobiDB-lite"/>
    </source>
</evidence>
<feature type="region of interest" description="Disordered" evidence="1">
    <location>
        <begin position="181"/>
        <end position="201"/>
    </location>
</feature>